<evidence type="ECO:0000313" key="4">
    <source>
        <dbReference type="EMBL" id="PHT52673.1"/>
    </source>
</evidence>
<evidence type="ECO:0008006" key="6">
    <source>
        <dbReference type="Google" id="ProtNLM"/>
    </source>
</evidence>
<dbReference type="AlphaFoldDB" id="A0A2G2X5D6"/>
<dbReference type="GO" id="GO:0032875">
    <property type="term" value="P:regulation of DNA endoreduplication"/>
    <property type="evidence" value="ECO:0007669"/>
    <property type="project" value="InterPro"/>
</dbReference>
<proteinExistence type="predicted"/>
<feature type="region of interest" description="Disordered" evidence="3">
    <location>
        <begin position="22"/>
        <end position="60"/>
    </location>
</feature>
<name>A0A2G2X5D6_CAPBA</name>
<keyword evidence="2" id="KW-0131">Cell cycle</keyword>
<dbReference type="OrthoDB" id="662905at2759"/>
<dbReference type="EMBL" id="MLFT02000003">
    <property type="protein sequence ID" value="PHT52673.1"/>
    <property type="molecule type" value="Genomic_DNA"/>
</dbReference>
<gene>
    <name evidence="4" type="ORF">CQW23_07135</name>
</gene>
<dbReference type="InterPro" id="IPR040389">
    <property type="entry name" value="SMR"/>
</dbReference>
<dbReference type="Proteomes" id="UP000224567">
    <property type="component" value="Unassembled WGS sequence"/>
</dbReference>
<evidence type="ECO:0000256" key="2">
    <source>
        <dbReference type="ARBA" id="ARBA00023306"/>
    </source>
</evidence>
<comment type="caution">
    <text evidence="4">The sequence shown here is derived from an EMBL/GenBank/DDBJ whole genome shotgun (WGS) entry which is preliminary data.</text>
</comment>
<evidence type="ECO:0000256" key="3">
    <source>
        <dbReference type="SAM" id="MobiDB-lite"/>
    </source>
</evidence>
<evidence type="ECO:0000313" key="5">
    <source>
        <dbReference type="Proteomes" id="UP000224567"/>
    </source>
</evidence>
<dbReference type="STRING" id="33114.A0A2G2X5D6"/>
<dbReference type="PANTHER" id="PTHR33142:SF89">
    <property type="entry name" value="CYCLIN-DEPENDENT PROTEIN KINASE INHIBITOR SMR2"/>
    <property type="match status" value="1"/>
</dbReference>
<reference evidence="5" key="2">
    <citation type="journal article" date="2017" name="J. Anim. Genet.">
        <title>Multiple reference genome sequences of hot pepper reveal the massive evolution of plant disease resistance genes by retroduplication.</title>
        <authorList>
            <person name="Kim S."/>
            <person name="Park J."/>
            <person name="Yeom S.-I."/>
            <person name="Kim Y.-M."/>
            <person name="Seo E."/>
            <person name="Kim K.-T."/>
            <person name="Kim M.-S."/>
            <person name="Lee J.M."/>
            <person name="Cheong K."/>
            <person name="Shin H.-S."/>
            <person name="Kim S.-B."/>
            <person name="Han K."/>
            <person name="Lee J."/>
            <person name="Park M."/>
            <person name="Lee H.-A."/>
            <person name="Lee H.-Y."/>
            <person name="Lee Y."/>
            <person name="Oh S."/>
            <person name="Lee J.H."/>
            <person name="Choi E."/>
            <person name="Choi E."/>
            <person name="Lee S.E."/>
            <person name="Jeon J."/>
            <person name="Kim H."/>
            <person name="Choi G."/>
            <person name="Song H."/>
            <person name="Lee J."/>
            <person name="Lee S.-C."/>
            <person name="Kwon J.-K."/>
            <person name="Lee H.-Y."/>
            <person name="Koo N."/>
            <person name="Hong Y."/>
            <person name="Kim R.W."/>
            <person name="Kang W.-H."/>
            <person name="Huh J.H."/>
            <person name="Kang B.-C."/>
            <person name="Yang T.-J."/>
            <person name="Lee Y.-H."/>
            <person name="Bennetzen J.L."/>
            <person name="Choi D."/>
        </authorList>
    </citation>
    <scope>NUCLEOTIDE SEQUENCE [LARGE SCALE GENOMIC DNA]</scope>
    <source>
        <strain evidence="5">cv. PBC81</strain>
    </source>
</reference>
<accession>A0A2G2X5D6</accession>
<keyword evidence="5" id="KW-1185">Reference proteome</keyword>
<feature type="compositionally biased region" description="Basic and acidic residues" evidence="3">
    <location>
        <begin position="29"/>
        <end position="43"/>
    </location>
</feature>
<reference evidence="4 5" key="1">
    <citation type="journal article" date="2017" name="Genome Biol.">
        <title>New reference genome sequences of hot pepper reveal the massive evolution of plant disease-resistance genes by retroduplication.</title>
        <authorList>
            <person name="Kim S."/>
            <person name="Park J."/>
            <person name="Yeom S.I."/>
            <person name="Kim Y.M."/>
            <person name="Seo E."/>
            <person name="Kim K.T."/>
            <person name="Kim M.S."/>
            <person name="Lee J.M."/>
            <person name="Cheong K."/>
            <person name="Shin H.S."/>
            <person name="Kim S.B."/>
            <person name="Han K."/>
            <person name="Lee J."/>
            <person name="Park M."/>
            <person name="Lee H.A."/>
            <person name="Lee H.Y."/>
            <person name="Lee Y."/>
            <person name="Oh S."/>
            <person name="Lee J.H."/>
            <person name="Choi E."/>
            <person name="Choi E."/>
            <person name="Lee S.E."/>
            <person name="Jeon J."/>
            <person name="Kim H."/>
            <person name="Choi G."/>
            <person name="Song H."/>
            <person name="Lee J."/>
            <person name="Lee S.C."/>
            <person name="Kwon J.K."/>
            <person name="Lee H.Y."/>
            <person name="Koo N."/>
            <person name="Hong Y."/>
            <person name="Kim R.W."/>
            <person name="Kang W.H."/>
            <person name="Huh J.H."/>
            <person name="Kang B.C."/>
            <person name="Yang T.J."/>
            <person name="Lee Y.H."/>
            <person name="Bennetzen J.L."/>
            <person name="Choi D."/>
        </authorList>
    </citation>
    <scope>NUCLEOTIDE SEQUENCE [LARGE SCALE GENOMIC DNA]</scope>
    <source>
        <strain evidence="5">cv. PBC81</strain>
    </source>
</reference>
<organism evidence="4 5">
    <name type="scientific">Capsicum baccatum</name>
    <name type="common">Peruvian pepper</name>
    <dbReference type="NCBI Taxonomy" id="33114"/>
    <lineage>
        <taxon>Eukaryota</taxon>
        <taxon>Viridiplantae</taxon>
        <taxon>Streptophyta</taxon>
        <taxon>Embryophyta</taxon>
        <taxon>Tracheophyta</taxon>
        <taxon>Spermatophyta</taxon>
        <taxon>Magnoliopsida</taxon>
        <taxon>eudicotyledons</taxon>
        <taxon>Gunneridae</taxon>
        <taxon>Pentapetalae</taxon>
        <taxon>asterids</taxon>
        <taxon>lamiids</taxon>
        <taxon>Solanales</taxon>
        <taxon>Solanaceae</taxon>
        <taxon>Solanoideae</taxon>
        <taxon>Capsiceae</taxon>
        <taxon>Capsicum</taxon>
    </lineage>
</organism>
<keyword evidence="1" id="KW-0649">Protein kinase inhibitor</keyword>
<dbReference type="PANTHER" id="PTHR33142">
    <property type="entry name" value="CYCLIN-DEPENDENT PROTEIN KINASE INHIBITOR SMR13"/>
    <property type="match status" value="1"/>
</dbReference>
<sequence>MSRDLQSRRPLSEIQLPNIINSSSSSNILRDEPERCSNKEQAAEIRTPGTPQNLIPKILSCPPAPKKPKRVISCKRKLLGELEFFDVAAKEEVDSFFNSVDENSKPCGANSNKKRRCLL</sequence>
<protein>
    <recommendedName>
        <fullName evidence="6">Cyclin-dependent protein kinase inhibitor SMR1</fullName>
    </recommendedName>
</protein>
<evidence type="ECO:0000256" key="1">
    <source>
        <dbReference type="ARBA" id="ARBA00023013"/>
    </source>
</evidence>
<dbReference type="GO" id="GO:0004860">
    <property type="term" value="F:protein kinase inhibitor activity"/>
    <property type="evidence" value="ECO:0007669"/>
    <property type="project" value="UniProtKB-KW"/>
</dbReference>